<dbReference type="Proteomes" id="UP000054560">
    <property type="component" value="Unassembled WGS sequence"/>
</dbReference>
<proteinExistence type="predicted"/>
<organism evidence="1 2">
    <name type="scientific">Sphaeroforma arctica JP610</name>
    <dbReference type="NCBI Taxonomy" id="667725"/>
    <lineage>
        <taxon>Eukaryota</taxon>
        <taxon>Ichthyosporea</taxon>
        <taxon>Ichthyophonida</taxon>
        <taxon>Sphaeroforma</taxon>
    </lineage>
</organism>
<evidence type="ECO:0000313" key="1">
    <source>
        <dbReference type="EMBL" id="KNC79433.1"/>
    </source>
</evidence>
<evidence type="ECO:0000313" key="2">
    <source>
        <dbReference type="Proteomes" id="UP000054560"/>
    </source>
</evidence>
<dbReference type="GeneID" id="25908679"/>
<dbReference type="AlphaFoldDB" id="A0A0L0FU31"/>
<reference evidence="1 2" key="1">
    <citation type="submission" date="2011-02" db="EMBL/GenBank/DDBJ databases">
        <title>The Genome Sequence of Sphaeroforma arctica JP610.</title>
        <authorList>
            <consortium name="The Broad Institute Genome Sequencing Platform"/>
            <person name="Russ C."/>
            <person name="Cuomo C."/>
            <person name="Young S.K."/>
            <person name="Zeng Q."/>
            <person name="Gargeya S."/>
            <person name="Alvarado L."/>
            <person name="Berlin A."/>
            <person name="Chapman S.B."/>
            <person name="Chen Z."/>
            <person name="Freedman E."/>
            <person name="Gellesch M."/>
            <person name="Goldberg J."/>
            <person name="Griggs A."/>
            <person name="Gujja S."/>
            <person name="Heilman E."/>
            <person name="Heiman D."/>
            <person name="Howarth C."/>
            <person name="Mehta T."/>
            <person name="Neiman D."/>
            <person name="Pearson M."/>
            <person name="Roberts A."/>
            <person name="Saif S."/>
            <person name="Shea T."/>
            <person name="Shenoy N."/>
            <person name="Sisk P."/>
            <person name="Stolte C."/>
            <person name="Sykes S."/>
            <person name="White J."/>
            <person name="Yandava C."/>
            <person name="Burger G."/>
            <person name="Gray M.W."/>
            <person name="Holland P.W.H."/>
            <person name="King N."/>
            <person name="Lang F.B.F."/>
            <person name="Roger A.J."/>
            <person name="Ruiz-Trillo I."/>
            <person name="Haas B."/>
            <person name="Nusbaum C."/>
            <person name="Birren B."/>
        </authorList>
    </citation>
    <scope>NUCLEOTIDE SEQUENCE [LARGE SCALE GENOMIC DNA]</scope>
    <source>
        <strain evidence="1 2">JP610</strain>
    </source>
</reference>
<dbReference type="EMBL" id="KQ242306">
    <property type="protein sequence ID" value="KNC79433.1"/>
    <property type="molecule type" value="Genomic_DNA"/>
</dbReference>
<dbReference type="RefSeq" id="XP_014153335.1">
    <property type="nucleotide sequence ID" value="XM_014297860.1"/>
</dbReference>
<sequence length="271" mass="29781">MCDSNITPFIIPQPGSSKIQVALILSAIQMNAQHGDRHLQKAANKVIAAFNDCREELSQFALNGTARDGKRSACKCEYQTVLRAFCAAYRVYESIHTAKTNLSEVLLTSEAKRVLRALADDQVLSLEDIVCFSPTLMVELPRMLVLSACLSSAEVIESMRFILSQEMGPGQRNSDAFRTIAIDLQLVNNRTYSRLQQGPAAICAESNSNKNSFEYDAEFRRLWLRVCALGHCVLQGTTTSAWGRIFSAACSSFDMGSTSSFDIDAISVLSA</sequence>
<accession>A0A0L0FU31</accession>
<gene>
    <name evidence="1" type="ORF">SARC_08175</name>
</gene>
<keyword evidence="2" id="KW-1185">Reference proteome</keyword>
<protein>
    <submittedName>
        <fullName evidence="1">Uncharacterized protein</fullName>
    </submittedName>
</protein>
<name>A0A0L0FU31_9EUKA</name>